<dbReference type="EMBL" id="NIDE01000001">
    <property type="protein sequence ID" value="OWK47233.1"/>
    <property type="molecule type" value="Genomic_DNA"/>
</dbReference>
<protein>
    <submittedName>
        <fullName evidence="1">TPR repeat protein</fullName>
    </submittedName>
</protein>
<dbReference type="AlphaFoldDB" id="A0A225E1X4"/>
<proteinExistence type="predicted"/>
<keyword evidence="2" id="KW-1185">Reference proteome</keyword>
<dbReference type="Proteomes" id="UP000214646">
    <property type="component" value="Unassembled WGS sequence"/>
</dbReference>
<comment type="caution">
    <text evidence="1">The sequence shown here is derived from an EMBL/GenBank/DDBJ whole genome shotgun (WGS) entry which is preliminary data.</text>
</comment>
<dbReference type="RefSeq" id="WP_238602445.1">
    <property type="nucleotide sequence ID" value="NZ_NIDE01000001.1"/>
</dbReference>
<evidence type="ECO:0000313" key="2">
    <source>
        <dbReference type="Proteomes" id="UP000214646"/>
    </source>
</evidence>
<sequence>MWVLLPFNADWRWLRDRDDSPWYPSARLVRQPKFGDWDAAFKQVEAELRKDFGS</sequence>
<accession>A0A225E1X4</accession>
<name>A0A225E1X4_9BACT</name>
<gene>
    <name evidence="1" type="ORF">FRUB_00932</name>
</gene>
<organism evidence="1 2">
    <name type="scientific">Fimbriiglobus ruber</name>
    <dbReference type="NCBI Taxonomy" id="1908690"/>
    <lineage>
        <taxon>Bacteria</taxon>
        <taxon>Pseudomonadati</taxon>
        <taxon>Planctomycetota</taxon>
        <taxon>Planctomycetia</taxon>
        <taxon>Gemmatales</taxon>
        <taxon>Gemmataceae</taxon>
        <taxon>Fimbriiglobus</taxon>
    </lineage>
</organism>
<evidence type="ECO:0000313" key="1">
    <source>
        <dbReference type="EMBL" id="OWK47233.1"/>
    </source>
</evidence>
<reference evidence="2" key="1">
    <citation type="submission" date="2017-06" db="EMBL/GenBank/DDBJ databases">
        <title>Genome analysis of Fimbriiglobus ruber SP5, the first member of the order Planctomycetales with confirmed chitinolytic capability.</title>
        <authorList>
            <person name="Ravin N.V."/>
            <person name="Rakitin A.L."/>
            <person name="Ivanova A.A."/>
            <person name="Beletsky A.V."/>
            <person name="Kulichevskaya I.S."/>
            <person name="Mardanov A.V."/>
            <person name="Dedysh S.N."/>
        </authorList>
    </citation>
    <scope>NUCLEOTIDE SEQUENCE [LARGE SCALE GENOMIC DNA]</scope>
    <source>
        <strain evidence="2">SP5</strain>
    </source>
</reference>